<proteinExistence type="predicted"/>
<reference evidence="2 3" key="1">
    <citation type="submission" date="2019-03" db="EMBL/GenBank/DDBJ databases">
        <title>Genomic Encyclopedia of Type Strains, Phase IV (KMG-IV): sequencing the most valuable type-strain genomes for metagenomic binning, comparative biology and taxonomic classification.</title>
        <authorList>
            <person name="Goeker M."/>
        </authorList>
    </citation>
    <scope>NUCLEOTIDE SEQUENCE [LARGE SCALE GENOMIC DNA]</scope>
    <source>
        <strain evidence="2 3">DSM 19377</strain>
    </source>
</reference>
<name>A0A4R2P036_9BACL</name>
<sequence length="210" mass="24105">MKKALVLHGGWPWHYPTEVAEFTVENLLEDFDVECFDDLSILESNRLHEFDIIIPIWTQDELSVFQEQSLVKAIERGLGMACWHGIADAFRNSKPFKMVMGGQFIAHPGDFIEYEVSFPKQDPLTEGLSSFKVFSEQYYLHTDPNNDVIATTMVDGDDLTWVKGGTMPVAWKRQWGKGRVFFHSLGHSTAELEIPEVLELTRRGINWAKR</sequence>
<keyword evidence="3" id="KW-1185">Reference proteome</keyword>
<dbReference type="OrthoDB" id="9785923at2"/>
<dbReference type="InterPro" id="IPR029010">
    <property type="entry name" value="ThuA-like"/>
</dbReference>
<feature type="domain" description="ThuA-like" evidence="1">
    <location>
        <begin position="3"/>
        <end position="208"/>
    </location>
</feature>
<organism evidence="2 3">
    <name type="scientific">Scopulibacillus darangshiensis</name>
    <dbReference type="NCBI Taxonomy" id="442528"/>
    <lineage>
        <taxon>Bacteria</taxon>
        <taxon>Bacillati</taxon>
        <taxon>Bacillota</taxon>
        <taxon>Bacilli</taxon>
        <taxon>Bacillales</taxon>
        <taxon>Sporolactobacillaceae</taxon>
        <taxon>Scopulibacillus</taxon>
    </lineage>
</organism>
<dbReference type="Proteomes" id="UP000295416">
    <property type="component" value="Unassembled WGS sequence"/>
</dbReference>
<dbReference type="InterPro" id="IPR029062">
    <property type="entry name" value="Class_I_gatase-like"/>
</dbReference>
<evidence type="ECO:0000313" key="2">
    <source>
        <dbReference type="EMBL" id="TCP27827.1"/>
    </source>
</evidence>
<evidence type="ECO:0000313" key="3">
    <source>
        <dbReference type="Proteomes" id="UP000295416"/>
    </source>
</evidence>
<dbReference type="AlphaFoldDB" id="A0A4R2P036"/>
<comment type="caution">
    <text evidence="2">The sequence shown here is derived from an EMBL/GenBank/DDBJ whole genome shotgun (WGS) entry which is preliminary data.</text>
</comment>
<protein>
    <recommendedName>
        <fullName evidence="1">ThuA-like domain-containing protein</fullName>
    </recommendedName>
</protein>
<evidence type="ECO:0000259" key="1">
    <source>
        <dbReference type="Pfam" id="PF06283"/>
    </source>
</evidence>
<dbReference type="Pfam" id="PF06283">
    <property type="entry name" value="ThuA"/>
    <property type="match status" value="1"/>
</dbReference>
<dbReference type="PANTHER" id="PTHR40469">
    <property type="entry name" value="SECRETED GLYCOSYL HYDROLASE"/>
    <property type="match status" value="1"/>
</dbReference>
<gene>
    <name evidence="2" type="ORF">EV207_11754</name>
</gene>
<dbReference type="SUPFAM" id="SSF52317">
    <property type="entry name" value="Class I glutamine amidotransferase-like"/>
    <property type="match status" value="1"/>
</dbReference>
<dbReference type="EMBL" id="SLXK01000017">
    <property type="protein sequence ID" value="TCP27827.1"/>
    <property type="molecule type" value="Genomic_DNA"/>
</dbReference>
<dbReference type="RefSeq" id="WP_132746488.1">
    <property type="nucleotide sequence ID" value="NZ_SLXK01000017.1"/>
</dbReference>
<accession>A0A4R2P036</accession>
<dbReference type="Gene3D" id="3.40.50.880">
    <property type="match status" value="1"/>
</dbReference>
<dbReference type="PANTHER" id="PTHR40469:SF2">
    <property type="entry name" value="GALACTOSE-BINDING DOMAIN-LIKE SUPERFAMILY PROTEIN"/>
    <property type="match status" value="1"/>
</dbReference>